<proteinExistence type="predicted"/>
<accession>A0A8B6D8W2</accession>
<dbReference type="AlphaFoldDB" id="A0A8B6D8W2"/>
<evidence type="ECO:0000313" key="2">
    <source>
        <dbReference type="EMBL" id="VDI16330.1"/>
    </source>
</evidence>
<keyword evidence="3" id="KW-1185">Reference proteome</keyword>
<dbReference type="OrthoDB" id="10313698at2759"/>
<feature type="coiled-coil region" evidence="1">
    <location>
        <begin position="101"/>
        <end position="146"/>
    </location>
</feature>
<reference evidence="2" key="1">
    <citation type="submission" date="2018-11" db="EMBL/GenBank/DDBJ databases">
        <authorList>
            <person name="Alioto T."/>
            <person name="Alioto T."/>
        </authorList>
    </citation>
    <scope>NUCLEOTIDE SEQUENCE</scope>
</reference>
<dbReference type="Proteomes" id="UP000596742">
    <property type="component" value="Unassembled WGS sequence"/>
</dbReference>
<gene>
    <name evidence="2" type="ORF">MGAL_10B068672</name>
</gene>
<evidence type="ECO:0000313" key="3">
    <source>
        <dbReference type="Proteomes" id="UP000596742"/>
    </source>
</evidence>
<sequence length="211" mass="24492">MKKDILDMKQQRKKFENDIKLLYAGHYDQNDNLDTLETVLQNITVTFNERINNLTTELNTLATKYERQGRLQVEMQKQIDAMGTENRKKFEEFNQKMVVMMQNLNDMIASQEALKNDLRDAQSSLRRETQNAVDKVRNDFRAAQHKLESDNRDTRNSLNELKASQQSLRSMLLGKLSDLKNQVQTKPNAGPITRSSVGLILVLLLFIRLSF</sequence>
<keyword evidence="1" id="KW-0175">Coiled coil</keyword>
<protein>
    <submittedName>
        <fullName evidence="2">Uncharacterized protein</fullName>
    </submittedName>
</protein>
<name>A0A8B6D8W2_MYTGA</name>
<evidence type="ECO:0000256" key="1">
    <source>
        <dbReference type="SAM" id="Coils"/>
    </source>
</evidence>
<comment type="caution">
    <text evidence="2">The sequence shown here is derived from an EMBL/GenBank/DDBJ whole genome shotgun (WGS) entry which is preliminary data.</text>
</comment>
<organism evidence="2 3">
    <name type="scientific">Mytilus galloprovincialis</name>
    <name type="common">Mediterranean mussel</name>
    <dbReference type="NCBI Taxonomy" id="29158"/>
    <lineage>
        <taxon>Eukaryota</taxon>
        <taxon>Metazoa</taxon>
        <taxon>Spiralia</taxon>
        <taxon>Lophotrochozoa</taxon>
        <taxon>Mollusca</taxon>
        <taxon>Bivalvia</taxon>
        <taxon>Autobranchia</taxon>
        <taxon>Pteriomorphia</taxon>
        <taxon>Mytilida</taxon>
        <taxon>Mytiloidea</taxon>
        <taxon>Mytilidae</taxon>
        <taxon>Mytilinae</taxon>
        <taxon>Mytilus</taxon>
    </lineage>
</organism>
<dbReference type="EMBL" id="UYJE01003077">
    <property type="protein sequence ID" value="VDI16330.1"/>
    <property type="molecule type" value="Genomic_DNA"/>
</dbReference>